<evidence type="ECO:0000313" key="3">
    <source>
        <dbReference type="EMBL" id="KAF9462796.1"/>
    </source>
</evidence>
<dbReference type="OrthoDB" id="3063271at2759"/>
<organism evidence="3 4">
    <name type="scientific">Collybia nuda</name>
    <dbReference type="NCBI Taxonomy" id="64659"/>
    <lineage>
        <taxon>Eukaryota</taxon>
        <taxon>Fungi</taxon>
        <taxon>Dikarya</taxon>
        <taxon>Basidiomycota</taxon>
        <taxon>Agaricomycotina</taxon>
        <taxon>Agaricomycetes</taxon>
        <taxon>Agaricomycetidae</taxon>
        <taxon>Agaricales</taxon>
        <taxon>Tricholomatineae</taxon>
        <taxon>Clitocybaceae</taxon>
        <taxon>Collybia</taxon>
    </lineage>
</organism>
<protein>
    <recommendedName>
        <fullName evidence="2">DUF8191 domain-containing protein</fullName>
    </recommendedName>
</protein>
<keyword evidence="4" id="KW-1185">Reference proteome</keyword>
<evidence type="ECO:0000259" key="2">
    <source>
        <dbReference type="Pfam" id="PF26609"/>
    </source>
</evidence>
<comment type="caution">
    <text evidence="3">The sequence shown here is derived from an EMBL/GenBank/DDBJ whole genome shotgun (WGS) entry which is preliminary data.</text>
</comment>
<feature type="compositionally biased region" description="Acidic residues" evidence="1">
    <location>
        <begin position="339"/>
        <end position="353"/>
    </location>
</feature>
<dbReference type="EMBL" id="MU150268">
    <property type="protein sequence ID" value="KAF9462796.1"/>
    <property type="molecule type" value="Genomic_DNA"/>
</dbReference>
<feature type="region of interest" description="Disordered" evidence="1">
    <location>
        <begin position="39"/>
        <end position="75"/>
    </location>
</feature>
<dbReference type="AlphaFoldDB" id="A0A9P5Y7M3"/>
<dbReference type="InterPro" id="IPR058504">
    <property type="entry name" value="DUF8191"/>
</dbReference>
<gene>
    <name evidence="3" type="ORF">BDZ94DRAFT_1260362</name>
</gene>
<feature type="compositionally biased region" description="Acidic residues" evidence="1">
    <location>
        <begin position="369"/>
        <end position="387"/>
    </location>
</feature>
<proteinExistence type="predicted"/>
<reference evidence="3" key="1">
    <citation type="submission" date="2020-11" db="EMBL/GenBank/DDBJ databases">
        <authorList>
            <consortium name="DOE Joint Genome Institute"/>
            <person name="Ahrendt S."/>
            <person name="Riley R."/>
            <person name="Andreopoulos W."/>
            <person name="Labutti K."/>
            <person name="Pangilinan J."/>
            <person name="Ruiz-Duenas F.J."/>
            <person name="Barrasa J.M."/>
            <person name="Sanchez-Garcia M."/>
            <person name="Camarero S."/>
            <person name="Miyauchi S."/>
            <person name="Serrano A."/>
            <person name="Linde D."/>
            <person name="Babiker R."/>
            <person name="Drula E."/>
            <person name="Ayuso-Fernandez I."/>
            <person name="Pacheco R."/>
            <person name="Padilla G."/>
            <person name="Ferreira P."/>
            <person name="Barriuso J."/>
            <person name="Kellner H."/>
            <person name="Castanera R."/>
            <person name="Alfaro M."/>
            <person name="Ramirez L."/>
            <person name="Pisabarro A.G."/>
            <person name="Kuo A."/>
            <person name="Tritt A."/>
            <person name="Lipzen A."/>
            <person name="He G."/>
            <person name="Yan M."/>
            <person name="Ng V."/>
            <person name="Cullen D."/>
            <person name="Martin F."/>
            <person name="Rosso M.-N."/>
            <person name="Henrissat B."/>
            <person name="Hibbett D."/>
            <person name="Martinez A.T."/>
            <person name="Grigoriev I.V."/>
        </authorList>
    </citation>
    <scope>NUCLEOTIDE SEQUENCE</scope>
    <source>
        <strain evidence="3">CBS 247.69</strain>
    </source>
</reference>
<evidence type="ECO:0000256" key="1">
    <source>
        <dbReference type="SAM" id="MobiDB-lite"/>
    </source>
</evidence>
<feature type="compositionally biased region" description="Acidic residues" evidence="1">
    <location>
        <begin position="57"/>
        <end position="71"/>
    </location>
</feature>
<evidence type="ECO:0000313" key="4">
    <source>
        <dbReference type="Proteomes" id="UP000807353"/>
    </source>
</evidence>
<sequence>MSTIDTVIDIRERVGVCEARIESQRLEIAELRSAMRKLMGDESREESGVDSESSFQDQDDNDSENHEEEDQREPLWDGQEMVFRCTICHWEIVDSHCQGCCTRFQCNEQEYGVERSEWTAPDALHSDRSRVRRGTTPTIDVGHFSVNPEYASKPGVPDRSQEYYALLTRGANDLMCETFHLEYTIEDGIFAWADGPIYEEFSGPGIQDGDFWKIYLGRRIELDEHDLDGSLFIEGLLEDVLLFPLRSSLSKRVLERWETVEESPGIWVTRPMIKVAKDVDDESLSSDEEYEYPETAHLELLSPYEEHRRLVELEDRELIEPRVNTGPVVQVDPGYGTSDEGDSEEDESEDSVSEDLGFRMKAGVLDGAWTEDSDTVDYSDDESDSDE</sequence>
<dbReference type="Pfam" id="PF26609">
    <property type="entry name" value="DUF8191"/>
    <property type="match status" value="1"/>
</dbReference>
<accession>A0A9P5Y7M3</accession>
<feature type="region of interest" description="Disordered" evidence="1">
    <location>
        <begin position="321"/>
        <end position="387"/>
    </location>
</feature>
<dbReference type="Proteomes" id="UP000807353">
    <property type="component" value="Unassembled WGS sequence"/>
</dbReference>
<name>A0A9P5Y7M3_9AGAR</name>
<feature type="domain" description="DUF8191" evidence="2">
    <location>
        <begin position="166"/>
        <end position="252"/>
    </location>
</feature>